<protein>
    <submittedName>
        <fullName evidence="3">Glycosyl transferase</fullName>
    </submittedName>
</protein>
<dbReference type="OrthoDB" id="832722at2"/>
<feature type="domain" description="Glycosyltransferase subfamily 4-like N-terminal" evidence="2">
    <location>
        <begin position="21"/>
        <end position="179"/>
    </location>
</feature>
<dbReference type="InterPro" id="IPR028098">
    <property type="entry name" value="Glyco_trans_4-like_N"/>
</dbReference>
<proteinExistence type="predicted"/>
<organism evidence="3 4">
    <name type="scientific">Roseateles puraquae</name>
    <dbReference type="NCBI Taxonomy" id="431059"/>
    <lineage>
        <taxon>Bacteria</taxon>
        <taxon>Pseudomonadati</taxon>
        <taxon>Pseudomonadota</taxon>
        <taxon>Betaproteobacteria</taxon>
        <taxon>Burkholderiales</taxon>
        <taxon>Sphaerotilaceae</taxon>
        <taxon>Roseateles</taxon>
    </lineage>
</organism>
<gene>
    <name evidence="3" type="ORF">CDO81_01485</name>
</gene>
<dbReference type="EMBL" id="NISI01000001">
    <property type="protein sequence ID" value="OWR05179.1"/>
    <property type="molecule type" value="Genomic_DNA"/>
</dbReference>
<dbReference type="Proteomes" id="UP000197446">
    <property type="component" value="Unassembled WGS sequence"/>
</dbReference>
<dbReference type="GO" id="GO:0016757">
    <property type="term" value="F:glycosyltransferase activity"/>
    <property type="evidence" value="ECO:0007669"/>
    <property type="project" value="InterPro"/>
</dbReference>
<keyword evidence="3" id="KW-0808">Transferase</keyword>
<evidence type="ECO:0000313" key="4">
    <source>
        <dbReference type="Proteomes" id="UP000197446"/>
    </source>
</evidence>
<dbReference type="AlphaFoldDB" id="A0A254NB33"/>
<comment type="caution">
    <text evidence="3">The sequence shown here is derived from an EMBL/GenBank/DDBJ whole genome shotgun (WGS) entry which is preliminary data.</text>
</comment>
<dbReference type="InterPro" id="IPR001296">
    <property type="entry name" value="Glyco_trans_1"/>
</dbReference>
<evidence type="ECO:0000259" key="2">
    <source>
        <dbReference type="Pfam" id="PF13439"/>
    </source>
</evidence>
<reference evidence="3 4" key="1">
    <citation type="journal article" date="2007" name="Int. J. Syst. Evol. Microbiol.">
        <title>Description of Pelomonas aquatica sp. nov. and Pelomonas puraquae sp. nov., isolated from industrial and haemodialysis water.</title>
        <authorList>
            <person name="Gomila M."/>
            <person name="Bowien B."/>
            <person name="Falsen E."/>
            <person name="Moore E.R."/>
            <person name="Lalucat J."/>
        </authorList>
    </citation>
    <scope>NUCLEOTIDE SEQUENCE [LARGE SCALE GENOMIC DNA]</scope>
    <source>
        <strain evidence="3 4">CCUG 52769</strain>
    </source>
</reference>
<dbReference type="SUPFAM" id="SSF53756">
    <property type="entry name" value="UDP-Glycosyltransferase/glycogen phosphorylase"/>
    <property type="match status" value="1"/>
</dbReference>
<dbReference type="RefSeq" id="WP_088481390.1">
    <property type="nucleotide sequence ID" value="NZ_JBCNLH010000006.1"/>
</dbReference>
<accession>A0A254NB33</accession>
<dbReference type="PANTHER" id="PTHR12526">
    <property type="entry name" value="GLYCOSYLTRANSFERASE"/>
    <property type="match status" value="1"/>
</dbReference>
<evidence type="ECO:0000313" key="3">
    <source>
        <dbReference type="EMBL" id="OWR05179.1"/>
    </source>
</evidence>
<dbReference type="Pfam" id="PF00534">
    <property type="entry name" value="Glycos_transf_1"/>
    <property type="match status" value="1"/>
</dbReference>
<keyword evidence="4" id="KW-1185">Reference proteome</keyword>
<dbReference type="PANTHER" id="PTHR12526:SF630">
    <property type="entry name" value="GLYCOSYLTRANSFERASE"/>
    <property type="match status" value="1"/>
</dbReference>
<dbReference type="Gene3D" id="3.40.50.2000">
    <property type="entry name" value="Glycogen Phosphorylase B"/>
    <property type="match status" value="2"/>
</dbReference>
<sequence length="379" mass="39841">MPNPVSADRPTVVHFVTGGFSGATQVAVDLCLAALHAGPYAPVLVLRRKGHTPMARVDALRAQGLTVHLVPGGWSHLPTIAALARLLRDLQPLALLAHGFPEHLIGRQAGLRAEVPVLIQVEHNSRERYTPWSRWLSRRLAERTAAFVGVSEGVRQTLLAQGLPRAKTWAIPNGIDLARFAEPAPPAGEREAGLVMSARLARQKDHATLIDALPLLAASHGLTPRLQVAGTGPLLARLQARAARRGVGGQVAFLGHHRDMPGLLRSQRVYVLSTHFEGMPLALVEAMAAGCACIASDVIGVRGVIEPGVTGLLVPEGDAAALAAAMAQLLSDPALATRLGEAARDRAQAAHGLALMQARYEGLITRCATTAGHAASAPA</sequence>
<feature type="domain" description="Glycosyl transferase family 1" evidence="1">
    <location>
        <begin position="189"/>
        <end position="345"/>
    </location>
</feature>
<dbReference type="Pfam" id="PF13439">
    <property type="entry name" value="Glyco_transf_4"/>
    <property type="match status" value="1"/>
</dbReference>
<name>A0A254NB33_9BURK</name>
<evidence type="ECO:0000259" key="1">
    <source>
        <dbReference type="Pfam" id="PF00534"/>
    </source>
</evidence>